<sequence length="179" mass="21044">MFKFVDRHDFNRIEQGGFKPRRKSRTLNRWNQFVAMMFAQLTGRCSLRDIADQFRSQASRLYHLGVRPVKRSTLSDANHDRPADFFQALFDRQYARCAAIAPKKKFRFKYKPNSFDSSVVNLCLSLFPRARFQETKGGIELHTLLDHEGYLQIVLFSRRNLWELFHPEPCKQPSPTSGQ</sequence>
<dbReference type="KEGG" id="sfu:Sfum_2487"/>
<dbReference type="InterPro" id="IPR025399">
    <property type="entry name" value="DUF4372"/>
</dbReference>
<accession>A0LL64</accession>
<protein>
    <submittedName>
        <fullName evidence="2">ISGsu1, transposase</fullName>
    </submittedName>
</protein>
<dbReference type="STRING" id="335543.Sfum_2487"/>
<feature type="domain" description="DUF4372" evidence="1">
    <location>
        <begin position="2"/>
        <end position="67"/>
    </location>
</feature>
<evidence type="ECO:0000313" key="2">
    <source>
        <dbReference type="EMBL" id="ABK18166.1"/>
    </source>
</evidence>
<reference evidence="2 3" key="1">
    <citation type="submission" date="2006-10" db="EMBL/GenBank/DDBJ databases">
        <title>Complete sequence of Syntrophobacter fumaroxidans MPOB.</title>
        <authorList>
            <consortium name="US DOE Joint Genome Institute"/>
            <person name="Copeland A."/>
            <person name="Lucas S."/>
            <person name="Lapidus A."/>
            <person name="Barry K."/>
            <person name="Detter J.C."/>
            <person name="Glavina del Rio T."/>
            <person name="Hammon N."/>
            <person name="Israni S."/>
            <person name="Pitluck S."/>
            <person name="Goltsman E.G."/>
            <person name="Martinez M."/>
            <person name="Schmutz J."/>
            <person name="Larimer F."/>
            <person name="Land M."/>
            <person name="Hauser L."/>
            <person name="Kyrpides N."/>
            <person name="Kim E."/>
            <person name="Boone D.R."/>
            <person name="Brockman F."/>
            <person name="Culley D."/>
            <person name="Ferry J."/>
            <person name="Gunsalus R."/>
            <person name="McInerney M.J."/>
            <person name="Morrison M."/>
            <person name="Plugge C."/>
            <person name="Rohlin L."/>
            <person name="Scholten J."/>
            <person name="Sieber J."/>
            <person name="Stams A.J.M."/>
            <person name="Worm P."/>
            <person name="Henstra A.M."/>
            <person name="Richardson P."/>
        </authorList>
    </citation>
    <scope>NUCLEOTIDE SEQUENCE [LARGE SCALE GENOMIC DNA]</scope>
    <source>
        <strain evidence="3">DSM 10017 / MPOB</strain>
    </source>
</reference>
<dbReference type="PANTHER" id="PTHR33258:SF1">
    <property type="entry name" value="TRANSPOSASE INSL FOR INSERTION SEQUENCE ELEMENT IS186A-RELATED"/>
    <property type="match status" value="1"/>
</dbReference>
<dbReference type="AlphaFoldDB" id="A0LL64"/>
<dbReference type="EMBL" id="CP000478">
    <property type="protein sequence ID" value="ABK18166.1"/>
    <property type="molecule type" value="Genomic_DNA"/>
</dbReference>
<dbReference type="eggNOG" id="COG3385">
    <property type="taxonomic scope" value="Bacteria"/>
</dbReference>
<dbReference type="PANTHER" id="PTHR33258">
    <property type="entry name" value="TRANSPOSASE INSL FOR INSERTION SEQUENCE ELEMENT IS186A-RELATED"/>
    <property type="match status" value="1"/>
</dbReference>
<dbReference type="HOGENOM" id="CLU_043140_2_2_7"/>
<organism evidence="2 3">
    <name type="scientific">Syntrophobacter fumaroxidans (strain DSM 10017 / MPOB)</name>
    <dbReference type="NCBI Taxonomy" id="335543"/>
    <lineage>
        <taxon>Bacteria</taxon>
        <taxon>Pseudomonadati</taxon>
        <taxon>Thermodesulfobacteriota</taxon>
        <taxon>Syntrophobacteria</taxon>
        <taxon>Syntrophobacterales</taxon>
        <taxon>Syntrophobacteraceae</taxon>
        <taxon>Syntrophobacter</taxon>
    </lineage>
</organism>
<evidence type="ECO:0000259" key="1">
    <source>
        <dbReference type="Pfam" id="PF14294"/>
    </source>
</evidence>
<gene>
    <name evidence="2" type="ordered locus">Sfum_2487</name>
</gene>
<evidence type="ECO:0000313" key="3">
    <source>
        <dbReference type="Proteomes" id="UP000001784"/>
    </source>
</evidence>
<dbReference type="Proteomes" id="UP000001784">
    <property type="component" value="Chromosome"/>
</dbReference>
<name>A0LL64_SYNFM</name>
<dbReference type="Pfam" id="PF14294">
    <property type="entry name" value="DUF4372"/>
    <property type="match status" value="1"/>
</dbReference>
<proteinExistence type="predicted"/>
<keyword evidence="3" id="KW-1185">Reference proteome</keyword>
<dbReference type="InParanoid" id="A0LL64"/>